<dbReference type="NCBIfam" id="TIGR03361">
    <property type="entry name" value="VI_Rhs_Vgr"/>
    <property type="match status" value="1"/>
</dbReference>
<dbReference type="InterPro" id="IPR006533">
    <property type="entry name" value="T6SS_Vgr_RhsGE"/>
</dbReference>
<dbReference type="Pfam" id="PF04717">
    <property type="entry name" value="Phage_base_V"/>
    <property type="match status" value="1"/>
</dbReference>
<feature type="domain" description="Gp5/Type VI secretion system Vgr protein OB-fold" evidence="2">
    <location>
        <begin position="389"/>
        <end position="456"/>
    </location>
</feature>
<comment type="caution">
    <text evidence="3">The sequence shown here is derived from an EMBL/GenBank/DDBJ whole genome shotgun (WGS) entry which is preliminary data.</text>
</comment>
<dbReference type="EMBL" id="MLAA01000016">
    <property type="protein sequence ID" value="OOF70072.1"/>
    <property type="molecule type" value="Genomic_DNA"/>
</dbReference>
<dbReference type="SUPFAM" id="SSF69255">
    <property type="entry name" value="gp5 N-terminal domain-like"/>
    <property type="match status" value="1"/>
</dbReference>
<evidence type="ECO:0000259" key="2">
    <source>
        <dbReference type="Pfam" id="PF04717"/>
    </source>
</evidence>
<evidence type="ECO:0000313" key="3">
    <source>
        <dbReference type="EMBL" id="OOF70072.1"/>
    </source>
</evidence>
<dbReference type="Gene3D" id="4.10.220.110">
    <property type="match status" value="1"/>
</dbReference>
<dbReference type="Gene3D" id="2.30.110.50">
    <property type="match status" value="1"/>
</dbReference>
<accession>A0ABX3KXM0</accession>
<dbReference type="Gene3D" id="3.55.50.10">
    <property type="entry name" value="Baseplate protein-like domains"/>
    <property type="match status" value="1"/>
</dbReference>
<feature type="non-terminal residue" evidence="3">
    <location>
        <position position="489"/>
    </location>
</feature>
<dbReference type="SUPFAM" id="SSF69349">
    <property type="entry name" value="Phage fibre proteins"/>
    <property type="match status" value="1"/>
</dbReference>
<protein>
    <recommendedName>
        <fullName evidence="2">Gp5/Type VI secretion system Vgr protein OB-fold domain-containing protein</fullName>
    </recommendedName>
</protein>
<comment type="similarity">
    <text evidence="1">Belongs to the VgrG protein family.</text>
</comment>
<evidence type="ECO:0000313" key="4">
    <source>
        <dbReference type="Proteomes" id="UP000188820"/>
    </source>
</evidence>
<evidence type="ECO:0000256" key="1">
    <source>
        <dbReference type="ARBA" id="ARBA00005558"/>
    </source>
</evidence>
<name>A0ABX3KXM0_9PAST</name>
<proteinExistence type="inferred from homology"/>
<sequence length="489" mass="56500">MTPNYHYSLAISEGGEFDVISFKLTEGLSEPFRLELMLSSFQPTIAFSALMDKPATFTFWQDGNPVRYVNGIVSRFSQEKTGAVRTYYRMVVEPALIRAALQSDSRIFQHQPSEKILCTLLQKNRVDNVTFEPLPLAWEREYCVQYRETDLAFMERLAAEEGWYYYFEHHQDSHRLHFAHQSPTTPISATLPYHACSGGDRPFAGLWQWRYKCRVTPNRQTLRDYTFLHPHYNLEHQHHAPSSMASSPSPSAVNSDKVYEKYDYPGRYKRDEQGSPFSRYRLEAERVWGETAEGVGNDMRVIPGHAYQLEGHPHAPFNREWLAVRVEHHGVQTGILEEEAGDEGNHYENRLLVIPLHTPWRSAPKPRPIIRGTHIAHVVGPEGEEIYCDEWGRVKLQFPWDRQGHVDEHSSCWVRVSQDWAGAQYGSQMIPRVGDEVLVKYLNGDPDQPIVIGRTYHATTPPPYRLPEHKTRMTIKSKSHKGNGFNELR</sequence>
<dbReference type="SUPFAM" id="SSF69279">
    <property type="entry name" value="Phage tail proteins"/>
    <property type="match status" value="2"/>
</dbReference>
<dbReference type="InterPro" id="IPR006531">
    <property type="entry name" value="Gp5/Vgr_OB"/>
</dbReference>
<organism evidence="3 4">
    <name type="scientific">Rodentibacter caecimuris</name>
    <dbReference type="NCBI Taxonomy" id="1796644"/>
    <lineage>
        <taxon>Bacteria</taxon>
        <taxon>Pseudomonadati</taxon>
        <taxon>Pseudomonadota</taxon>
        <taxon>Gammaproteobacteria</taxon>
        <taxon>Pasteurellales</taxon>
        <taxon>Pasteurellaceae</taxon>
        <taxon>Rodentibacter</taxon>
    </lineage>
</organism>
<keyword evidence="4" id="KW-1185">Reference proteome</keyword>
<dbReference type="InterPro" id="IPR017847">
    <property type="entry name" value="T6SS_RhsGE_Vgr_subset"/>
</dbReference>
<dbReference type="InterPro" id="IPR037026">
    <property type="entry name" value="Vgr_OB-fold_dom_sf"/>
</dbReference>
<dbReference type="Pfam" id="PF05954">
    <property type="entry name" value="Phage_GPD"/>
    <property type="match status" value="1"/>
</dbReference>
<reference evidence="3 4" key="1">
    <citation type="submission" date="2016-10" db="EMBL/GenBank/DDBJ databases">
        <title>Rodentibacter gen. nov. and new species.</title>
        <authorList>
            <person name="Christensen H."/>
        </authorList>
    </citation>
    <scope>NUCLEOTIDE SEQUENCE [LARGE SCALE GENOMIC DNA]</scope>
    <source>
        <strain evidence="3 4">1998236014</strain>
    </source>
</reference>
<dbReference type="NCBIfam" id="TIGR01646">
    <property type="entry name" value="vgr_GE"/>
    <property type="match status" value="1"/>
</dbReference>
<gene>
    <name evidence="3" type="ORF">BKG89_04600</name>
</gene>
<dbReference type="RefSeq" id="WP_077463017.1">
    <property type="nucleotide sequence ID" value="NZ_MLAA01000016.1"/>
</dbReference>
<dbReference type="Proteomes" id="UP000188820">
    <property type="component" value="Unassembled WGS sequence"/>
</dbReference>
<dbReference type="Gene3D" id="2.40.50.230">
    <property type="entry name" value="Gp5 N-terminal domain"/>
    <property type="match status" value="1"/>
</dbReference>